<organism evidence="1 2">
    <name type="scientific">Tardiphaga alba</name>
    <dbReference type="NCBI Taxonomy" id="340268"/>
    <lineage>
        <taxon>Bacteria</taxon>
        <taxon>Pseudomonadati</taxon>
        <taxon>Pseudomonadota</taxon>
        <taxon>Alphaproteobacteria</taxon>
        <taxon>Hyphomicrobiales</taxon>
        <taxon>Nitrobacteraceae</taxon>
        <taxon>Tardiphaga</taxon>
    </lineage>
</organism>
<proteinExistence type="predicted"/>
<accession>A0ABX8AAU2</accession>
<name>A0ABX8AAU2_9BRAD</name>
<gene>
    <name evidence="1" type="ORF">RPMA_20130</name>
</gene>
<protein>
    <recommendedName>
        <fullName evidence="3">DUF2946 domain-containing protein</fullName>
    </recommendedName>
</protein>
<evidence type="ECO:0008006" key="3">
    <source>
        <dbReference type="Google" id="ProtNLM"/>
    </source>
</evidence>
<evidence type="ECO:0000313" key="2">
    <source>
        <dbReference type="Proteomes" id="UP000682843"/>
    </source>
</evidence>
<dbReference type="EMBL" id="CP036498">
    <property type="protein sequence ID" value="QUS40889.1"/>
    <property type="molecule type" value="Genomic_DNA"/>
</dbReference>
<evidence type="ECO:0000313" key="1">
    <source>
        <dbReference type="EMBL" id="QUS40889.1"/>
    </source>
</evidence>
<reference evidence="1 2" key="1">
    <citation type="submission" date="2019-02" db="EMBL/GenBank/DDBJ databases">
        <title>Emended description of the genus Rhodopseudomonas and description of Rhodopseudomonas albus sp. nov., a non-phototrophic, heavy-metal-tolerant bacterium isolated from garden soil.</title>
        <authorList>
            <person name="Bao Z."/>
            <person name="Cao W.W."/>
            <person name="Sato Y."/>
            <person name="Nishizawa T."/>
            <person name="Zhao J."/>
            <person name="Guo Y."/>
            <person name="Ohta H."/>
        </authorList>
    </citation>
    <scope>NUCLEOTIDE SEQUENCE [LARGE SCALE GENOMIC DNA]</scope>
    <source>
        <strain evidence="1 2">SK50-23</strain>
    </source>
</reference>
<dbReference type="Proteomes" id="UP000682843">
    <property type="component" value="Chromosome"/>
</dbReference>
<dbReference type="RefSeq" id="WP_211909483.1">
    <property type="nucleotide sequence ID" value="NZ_CP036498.1"/>
</dbReference>
<keyword evidence="2" id="KW-1185">Reference proteome</keyword>
<sequence>MTFFARMSRSRILRLPRRALVAFVLATYLITGAMHGLCGLDVTNASVETIMSIADRGIGHSDMGTVADNHCHGCFSMTAEPLVFTTKPVSLKTRALVFHDDQRREWPGAIDPRPPNS</sequence>